<keyword evidence="2" id="KW-0326">Glycosidase</keyword>
<dbReference type="PANTHER" id="PTHR42800:SF1">
    <property type="entry name" value="EXOINULINASE INUD (AFU_ORTHOLOGUE AFUA_5G00480)"/>
    <property type="match status" value="1"/>
</dbReference>
<sequence>NCFYASQTFNNIPEEDGRRIQIAWGVIPMRGMPFNQQLLFPVELTLRTTDEGLRMFAYPVKEIESIHAKEYTWTDVQLKPGQNILANVKGELFDIDAEFEIGRADEFGFMIRGVPVVYNVKKNELSCGRPKAILKPINGKIRLRILVDRVSIEIFANDGRIYMPIRAIPEGNQKGLEIFTKGGSIKTSSLKVHELKSVWH</sequence>
<dbReference type="InterPro" id="IPR013320">
    <property type="entry name" value="ConA-like_dom_sf"/>
</dbReference>
<organism evidence="4">
    <name type="scientific">marine sediment metagenome</name>
    <dbReference type="NCBI Taxonomy" id="412755"/>
    <lineage>
        <taxon>unclassified sequences</taxon>
        <taxon>metagenomes</taxon>
        <taxon>ecological metagenomes</taxon>
    </lineage>
</organism>
<dbReference type="InterPro" id="IPR023296">
    <property type="entry name" value="Glyco_hydro_beta-prop_sf"/>
</dbReference>
<keyword evidence="1" id="KW-0378">Hydrolase</keyword>
<evidence type="ECO:0000256" key="1">
    <source>
        <dbReference type="ARBA" id="ARBA00022801"/>
    </source>
</evidence>
<evidence type="ECO:0000313" key="4">
    <source>
        <dbReference type="EMBL" id="GAI81566.1"/>
    </source>
</evidence>
<accession>X1SR08</accession>
<dbReference type="GO" id="GO:0005737">
    <property type="term" value="C:cytoplasm"/>
    <property type="evidence" value="ECO:0007669"/>
    <property type="project" value="TreeGrafter"/>
</dbReference>
<dbReference type="SUPFAM" id="SSF49899">
    <property type="entry name" value="Concanavalin A-like lectins/glucanases"/>
    <property type="match status" value="1"/>
</dbReference>
<proteinExistence type="predicted"/>
<dbReference type="Pfam" id="PF08244">
    <property type="entry name" value="Glyco_hydro_32C"/>
    <property type="match status" value="1"/>
</dbReference>
<name>X1SR08_9ZZZZ</name>
<dbReference type="Gene3D" id="2.60.120.560">
    <property type="entry name" value="Exo-inulinase, domain 1"/>
    <property type="match status" value="1"/>
</dbReference>
<dbReference type="EMBL" id="BARW01006849">
    <property type="protein sequence ID" value="GAI81566.1"/>
    <property type="molecule type" value="Genomic_DNA"/>
</dbReference>
<dbReference type="GO" id="GO:0004575">
    <property type="term" value="F:sucrose alpha-glucosidase activity"/>
    <property type="evidence" value="ECO:0007669"/>
    <property type="project" value="TreeGrafter"/>
</dbReference>
<comment type="caution">
    <text evidence="4">The sequence shown here is derived from an EMBL/GenBank/DDBJ whole genome shotgun (WGS) entry which is preliminary data.</text>
</comment>
<dbReference type="PANTHER" id="PTHR42800">
    <property type="entry name" value="EXOINULINASE INUD (AFU_ORTHOLOGUE AFUA_5G00480)"/>
    <property type="match status" value="1"/>
</dbReference>
<feature type="domain" description="Glycosyl hydrolase family 32 C-terminal" evidence="3">
    <location>
        <begin position="62"/>
        <end position="194"/>
    </location>
</feature>
<dbReference type="Gene3D" id="2.115.10.20">
    <property type="entry name" value="Glycosyl hydrolase domain, family 43"/>
    <property type="match status" value="1"/>
</dbReference>
<dbReference type="InterPro" id="IPR013189">
    <property type="entry name" value="Glyco_hydro_32_C"/>
</dbReference>
<dbReference type="SUPFAM" id="SSF75005">
    <property type="entry name" value="Arabinanase/levansucrase/invertase"/>
    <property type="match status" value="1"/>
</dbReference>
<feature type="non-terminal residue" evidence="4">
    <location>
        <position position="1"/>
    </location>
</feature>
<protein>
    <recommendedName>
        <fullName evidence="3">Glycosyl hydrolase family 32 C-terminal domain-containing protein</fullName>
    </recommendedName>
</protein>
<dbReference type="GO" id="GO:0005987">
    <property type="term" value="P:sucrose catabolic process"/>
    <property type="evidence" value="ECO:0007669"/>
    <property type="project" value="TreeGrafter"/>
</dbReference>
<evidence type="ECO:0000259" key="3">
    <source>
        <dbReference type="Pfam" id="PF08244"/>
    </source>
</evidence>
<gene>
    <name evidence="4" type="ORF">S12H4_14370</name>
</gene>
<evidence type="ECO:0000256" key="2">
    <source>
        <dbReference type="ARBA" id="ARBA00023295"/>
    </source>
</evidence>
<reference evidence="4" key="1">
    <citation type="journal article" date="2014" name="Front. Microbiol.">
        <title>High frequency of phylogenetically diverse reductive dehalogenase-homologous genes in deep subseafloor sedimentary metagenomes.</title>
        <authorList>
            <person name="Kawai M."/>
            <person name="Futagami T."/>
            <person name="Toyoda A."/>
            <person name="Takaki Y."/>
            <person name="Nishi S."/>
            <person name="Hori S."/>
            <person name="Arai W."/>
            <person name="Tsubouchi T."/>
            <person name="Morono Y."/>
            <person name="Uchiyama I."/>
            <person name="Ito T."/>
            <person name="Fujiyama A."/>
            <person name="Inagaki F."/>
            <person name="Takami H."/>
        </authorList>
    </citation>
    <scope>NUCLEOTIDE SEQUENCE</scope>
    <source>
        <strain evidence="4">Expedition CK06-06</strain>
    </source>
</reference>
<dbReference type="AlphaFoldDB" id="X1SR08"/>